<name>A0A4R6DSI0_SCAGO</name>
<dbReference type="Gene3D" id="1.10.10.1550">
    <property type="entry name" value="ROS/MUCR transcriptional regulator protein"/>
    <property type="match status" value="1"/>
</dbReference>
<dbReference type="Proteomes" id="UP000295530">
    <property type="component" value="Unassembled WGS sequence"/>
</dbReference>
<evidence type="ECO:0000313" key="3">
    <source>
        <dbReference type="Proteomes" id="UP000295530"/>
    </source>
</evidence>
<sequence length="174" mass="20000">MIKKPFSDSSDVMEYINQPQIECLECGKFFLFLTPHLVKTHGISNTDYKLKWNIPKHTPLSGISHREVCRRNTVKRINNGEINPSEQIKMMNQAYQPYRGQSALKVLFTQTSINKRKPWESSPVINPASPELKALALKRMSDRSNSGELVKDISRELGVSIGRLYAWVRKEKPE</sequence>
<evidence type="ECO:0000256" key="1">
    <source>
        <dbReference type="ARBA" id="ARBA00007031"/>
    </source>
</evidence>
<proteinExistence type="inferred from homology"/>
<comment type="caution">
    <text evidence="2">The sequence shown here is derived from an EMBL/GenBank/DDBJ whole genome shotgun (WGS) entry which is preliminary data.</text>
</comment>
<organism evidence="2 3">
    <name type="scientific">Scandinavium goeteborgense</name>
    <dbReference type="NCBI Taxonomy" id="1851514"/>
    <lineage>
        <taxon>Bacteria</taxon>
        <taxon>Pseudomonadati</taxon>
        <taxon>Pseudomonadota</taxon>
        <taxon>Gammaproteobacteria</taxon>
        <taxon>Enterobacterales</taxon>
        <taxon>Enterobacteriaceae</taxon>
        <taxon>Scandinavium</taxon>
    </lineage>
</organism>
<dbReference type="OrthoDB" id="6631728at2"/>
<accession>A0A4R6DSI0</accession>
<dbReference type="GO" id="GO:0008270">
    <property type="term" value="F:zinc ion binding"/>
    <property type="evidence" value="ECO:0007669"/>
    <property type="project" value="InterPro"/>
</dbReference>
<dbReference type="RefSeq" id="WP_133462480.1">
    <property type="nucleotide sequence ID" value="NZ_SNVX01000028.1"/>
</dbReference>
<protein>
    <submittedName>
        <fullName evidence="2">MucR family transcriptional regulator</fullName>
    </submittedName>
</protein>
<dbReference type="AlphaFoldDB" id="A0A4R6DSI0"/>
<dbReference type="GO" id="GO:0006355">
    <property type="term" value="P:regulation of DNA-templated transcription"/>
    <property type="evidence" value="ECO:0007669"/>
    <property type="project" value="InterPro"/>
</dbReference>
<evidence type="ECO:0000313" key="2">
    <source>
        <dbReference type="EMBL" id="TDN48085.1"/>
    </source>
</evidence>
<gene>
    <name evidence="2" type="ORF">EC847_12836</name>
</gene>
<dbReference type="GO" id="GO:0003677">
    <property type="term" value="F:DNA binding"/>
    <property type="evidence" value="ECO:0007669"/>
    <property type="project" value="InterPro"/>
</dbReference>
<dbReference type="InterPro" id="IPR008807">
    <property type="entry name" value="ROS_MUCR"/>
</dbReference>
<dbReference type="InterPro" id="IPR041920">
    <property type="entry name" value="ROS/MUCR_sf"/>
</dbReference>
<dbReference type="EMBL" id="SNVX01000028">
    <property type="protein sequence ID" value="TDN48085.1"/>
    <property type="molecule type" value="Genomic_DNA"/>
</dbReference>
<keyword evidence="3" id="KW-1185">Reference proteome</keyword>
<comment type="similarity">
    <text evidence="1">Belongs to the ros/MucR family.</text>
</comment>
<reference evidence="2 3" key="1">
    <citation type="submission" date="2019-03" db="EMBL/GenBank/DDBJ databases">
        <title>Genomic analyses of the natural microbiome of Caenorhabditis elegans.</title>
        <authorList>
            <person name="Samuel B."/>
        </authorList>
    </citation>
    <scope>NUCLEOTIDE SEQUENCE [LARGE SCALE GENOMIC DNA]</scope>
    <source>
        <strain evidence="2 3">BIGb0156</strain>
    </source>
</reference>
<dbReference type="Pfam" id="PF05443">
    <property type="entry name" value="ROS_MUCR"/>
    <property type="match status" value="1"/>
</dbReference>